<dbReference type="AlphaFoldDB" id="A0AAD8IDR1"/>
<dbReference type="EMBL" id="JAUIZM010000005">
    <property type="protein sequence ID" value="KAK1383889.1"/>
    <property type="molecule type" value="Genomic_DNA"/>
</dbReference>
<dbReference type="Pfam" id="PF06203">
    <property type="entry name" value="CCT"/>
    <property type="match status" value="1"/>
</dbReference>
<reference evidence="6" key="1">
    <citation type="submission" date="2023-02" db="EMBL/GenBank/DDBJ databases">
        <title>Genome of toxic invasive species Heracleum sosnowskyi carries increased number of genes despite the absence of recent whole-genome duplications.</title>
        <authorList>
            <person name="Schelkunov M."/>
            <person name="Shtratnikova V."/>
            <person name="Makarenko M."/>
            <person name="Klepikova A."/>
            <person name="Omelchenko D."/>
            <person name="Novikova G."/>
            <person name="Obukhova E."/>
            <person name="Bogdanov V."/>
            <person name="Penin A."/>
            <person name="Logacheva M."/>
        </authorList>
    </citation>
    <scope>NUCLEOTIDE SEQUENCE</scope>
    <source>
        <strain evidence="6">Hsosn_3</strain>
        <tissue evidence="6">Leaf</tissue>
    </source>
</reference>
<comment type="caution">
    <text evidence="6">The sequence shown here is derived from an EMBL/GenBank/DDBJ whole genome shotgun (WGS) entry which is preliminary data.</text>
</comment>
<dbReference type="PANTHER" id="PTHR31874">
    <property type="entry name" value="CCT MOTIF FAMILY PROTEIN, EXPRESSED"/>
    <property type="match status" value="1"/>
</dbReference>
<proteinExistence type="predicted"/>
<dbReference type="PANTHER" id="PTHR31874:SF25">
    <property type="entry name" value="CCT MOTIF FAMILY PROTEIN"/>
    <property type="match status" value="1"/>
</dbReference>
<feature type="domain" description="CCT" evidence="5">
    <location>
        <begin position="210"/>
        <end position="252"/>
    </location>
</feature>
<keyword evidence="7" id="KW-1185">Reference proteome</keyword>
<keyword evidence="2 3" id="KW-0539">Nucleus</keyword>
<comment type="subcellular location">
    <subcellularLocation>
        <location evidence="1 3">Nucleus</location>
    </subcellularLocation>
</comment>
<dbReference type="GO" id="GO:0005634">
    <property type="term" value="C:nucleus"/>
    <property type="evidence" value="ECO:0007669"/>
    <property type="project" value="UniProtKB-SubCell"/>
</dbReference>
<evidence type="ECO:0000259" key="5">
    <source>
        <dbReference type="PROSITE" id="PS51017"/>
    </source>
</evidence>
<organism evidence="6 7">
    <name type="scientific">Heracleum sosnowskyi</name>
    <dbReference type="NCBI Taxonomy" id="360622"/>
    <lineage>
        <taxon>Eukaryota</taxon>
        <taxon>Viridiplantae</taxon>
        <taxon>Streptophyta</taxon>
        <taxon>Embryophyta</taxon>
        <taxon>Tracheophyta</taxon>
        <taxon>Spermatophyta</taxon>
        <taxon>Magnoliopsida</taxon>
        <taxon>eudicotyledons</taxon>
        <taxon>Gunneridae</taxon>
        <taxon>Pentapetalae</taxon>
        <taxon>asterids</taxon>
        <taxon>campanulids</taxon>
        <taxon>Apiales</taxon>
        <taxon>Apiaceae</taxon>
        <taxon>Apioideae</taxon>
        <taxon>apioid superclade</taxon>
        <taxon>Tordylieae</taxon>
        <taxon>Tordyliinae</taxon>
        <taxon>Heracleum</taxon>
    </lineage>
</organism>
<feature type="compositionally biased region" description="Low complexity" evidence="4">
    <location>
        <begin position="8"/>
        <end position="20"/>
    </location>
</feature>
<name>A0AAD8IDR1_9APIA</name>
<evidence type="ECO:0000256" key="2">
    <source>
        <dbReference type="ARBA" id="ARBA00023242"/>
    </source>
</evidence>
<accession>A0AAD8IDR1</accession>
<evidence type="ECO:0000313" key="7">
    <source>
        <dbReference type="Proteomes" id="UP001237642"/>
    </source>
</evidence>
<evidence type="ECO:0000313" key="6">
    <source>
        <dbReference type="EMBL" id="KAK1383889.1"/>
    </source>
</evidence>
<feature type="compositionally biased region" description="Basic residues" evidence="4">
    <location>
        <begin position="21"/>
        <end position="30"/>
    </location>
</feature>
<dbReference type="InterPro" id="IPR010402">
    <property type="entry name" value="CCT_domain"/>
</dbReference>
<evidence type="ECO:0000256" key="4">
    <source>
        <dbReference type="SAM" id="MobiDB-lite"/>
    </source>
</evidence>
<evidence type="ECO:0000256" key="1">
    <source>
        <dbReference type="ARBA" id="ARBA00004123"/>
    </source>
</evidence>
<reference evidence="6" key="2">
    <citation type="submission" date="2023-05" db="EMBL/GenBank/DDBJ databases">
        <authorList>
            <person name="Schelkunov M.I."/>
        </authorList>
    </citation>
    <scope>NUCLEOTIDE SEQUENCE</scope>
    <source>
        <strain evidence="6">Hsosn_3</strain>
        <tissue evidence="6">Leaf</tissue>
    </source>
</reference>
<dbReference type="PROSITE" id="PS51017">
    <property type="entry name" value="CCT"/>
    <property type="match status" value="1"/>
</dbReference>
<evidence type="ECO:0000256" key="3">
    <source>
        <dbReference type="PROSITE-ProRule" id="PRU00357"/>
    </source>
</evidence>
<protein>
    <recommendedName>
        <fullName evidence="5">CCT domain-containing protein</fullName>
    </recommendedName>
</protein>
<dbReference type="Proteomes" id="UP001237642">
    <property type="component" value="Unassembled WGS sequence"/>
</dbReference>
<gene>
    <name evidence="6" type="ORF">POM88_021624</name>
</gene>
<dbReference type="InterPro" id="IPR052453">
    <property type="entry name" value="CONSTANS-like_ZF"/>
</dbReference>
<feature type="region of interest" description="Disordered" evidence="4">
    <location>
        <begin position="1"/>
        <end position="30"/>
    </location>
</feature>
<sequence length="253" mass="28487">MRKNKKQTTTPPAAVTLTASRKSRSKTRKPKYLSLIKLELSPENTSDMPTTGVNDRRHQLDLFPLHPEHLVDEKDNHEDNNVAYYFSSVDNGGAATLTGLLGANTSCSGCDGETLSPESLTYAYGGGQDSEEVEQLVRTAMRKQSRDQESSEEKWVVPDLLDDDLFGHPSINGWGSSGALWSVPEMSASTNNGCVKVEEGQGEDWKIGRREASVLRYREKRQNRLFSKKIRYEVRKLNAEKRPRIKGRFVKRI</sequence>
<dbReference type="GO" id="GO:0006355">
    <property type="term" value="P:regulation of DNA-templated transcription"/>
    <property type="evidence" value="ECO:0007669"/>
    <property type="project" value="TreeGrafter"/>
</dbReference>